<comment type="caution">
    <text evidence="2">The sequence shown here is derived from an EMBL/GenBank/DDBJ whole genome shotgun (WGS) entry which is preliminary data.</text>
</comment>
<dbReference type="AlphaFoldDB" id="A0A2S9YJ05"/>
<protein>
    <submittedName>
        <fullName evidence="2">Uncharacterized protein</fullName>
    </submittedName>
</protein>
<proteinExistence type="predicted"/>
<keyword evidence="3" id="KW-1185">Reference proteome</keyword>
<organism evidence="2 3">
    <name type="scientific">Enhygromyxa salina</name>
    <dbReference type="NCBI Taxonomy" id="215803"/>
    <lineage>
        <taxon>Bacteria</taxon>
        <taxon>Pseudomonadati</taxon>
        <taxon>Myxococcota</taxon>
        <taxon>Polyangia</taxon>
        <taxon>Nannocystales</taxon>
        <taxon>Nannocystaceae</taxon>
        <taxon>Enhygromyxa</taxon>
    </lineage>
</organism>
<reference evidence="2 3" key="1">
    <citation type="submission" date="2018-03" db="EMBL/GenBank/DDBJ databases">
        <title>Draft Genome Sequences of the Obligatory Marine Myxobacteria Enhygromyxa salina SWB005.</title>
        <authorList>
            <person name="Poehlein A."/>
            <person name="Moghaddam J.A."/>
            <person name="Harms H."/>
            <person name="Alanjari M."/>
            <person name="Koenig G.M."/>
            <person name="Daniel R."/>
            <person name="Schaeberle T.F."/>
        </authorList>
    </citation>
    <scope>NUCLEOTIDE SEQUENCE [LARGE SCALE GENOMIC DNA]</scope>
    <source>
        <strain evidence="2 3">SWB005</strain>
    </source>
</reference>
<dbReference type="SUPFAM" id="SSF46689">
    <property type="entry name" value="Homeodomain-like"/>
    <property type="match status" value="1"/>
</dbReference>
<dbReference type="GO" id="GO:0043565">
    <property type="term" value="F:sequence-specific DNA binding"/>
    <property type="evidence" value="ECO:0007669"/>
    <property type="project" value="InterPro"/>
</dbReference>
<feature type="region of interest" description="Disordered" evidence="1">
    <location>
        <begin position="165"/>
        <end position="184"/>
    </location>
</feature>
<dbReference type="InterPro" id="IPR009057">
    <property type="entry name" value="Homeodomain-like_sf"/>
</dbReference>
<gene>
    <name evidence="2" type="ORF">ENSA5_04580</name>
</gene>
<evidence type="ECO:0000313" key="3">
    <source>
        <dbReference type="Proteomes" id="UP000237968"/>
    </source>
</evidence>
<dbReference type="Gene3D" id="1.10.10.60">
    <property type="entry name" value="Homeodomain-like"/>
    <property type="match status" value="1"/>
</dbReference>
<evidence type="ECO:0000313" key="2">
    <source>
        <dbReference type="EMBL" id="PRQ05032.1"/>
    </source>
</evidence>
<accession>A0A2S9YJ05</accession>
<sequence length="245" mass="26389">MPDLVELLNEISVAFALSSNLRTLLPRLAPAMARHLPVVEVEALHLDREGQSVQIAAHAPESGRCWIGQRSARFLHRQAIRGAVWCDEVEPARVAMTPVAARLKIMVGHAGLLSIGFETDISVEGGATSNTEIWVSSLQGHCARLGQLDATARRCRHAHREVTQVTQDTEDTETSVKDRSEPGTDIPVRTLDAAIIDCISSALQATGGQIYGKAGAAKLLGLKPSTLQSKMRRLGIARSDFVSSS</sequence>
<dbReference type="InterPro" id="IPR002197">
    <property type="entry name" value="HTH_Fis"/>
</dbReference>
<dbReference type="Proteomes" id="UP000237968">
    <property type="component" value="Unassembled WGS sequence"/>
</dbReference>
<evidence type="ECO:0000256" key="1">
    <source>
        <dbReference type="SAM" id="MobiDB-lite"/>
    </source>
</evidence>
<name>A0A2S9YJ05_9BACT</name>
<dbReference type="RefSeq" id="WP_219906715.1">
    <property type="nucleotide sequence ID" value="NZ_PVNK01000022.1"/>
</dbReference>
<dbReference type="PRINTS" id="PR01590">
    <property type="entry name" value="HTHFIS"/>
</dbReference>
<dbReference type="EMBL" id="PVNK01000022">
    <property type="protein sequence ID" value="PRQ05032.1"/>
    <property type="molecule type" value="Genomic_DNA"/>
</dbReference>